<dbReference type="AlphaFoldDB" id="A0A1I4F450"/>
<dbReference type="EMBL" id="FOSV01000009">
    <property type="protein sequence ID" value="SFL12755.1"/>
    <property type="molecule type" value="Genomic_DNA"/>
</dbReference>
<protein>
    <submittedName>
        <fullName evidence="2">Hint domain-containing protein</fullName>
    </submittedName>
</protein>
<dbReference type="STRING" id="414703.SAMN04488125_10995"/>
<organism evidence="2 3">
    <name type="scientific">Methylorubrum salsuginis</name>
    <dbReference type="NCBI Taxonomy" id="414703"/>
    <lineage>
        <taxon>Bacteria</taxon>
        <taxon>Pseudomonadati</taxon>
        <taxon>Pseudomonadota</taxon>
        <taxon>Alphaproteobacteria</taxon>
        <taxon>Hyphomicrobiales</taxon>
        <taxon>Methylobacteriaceae</taxon>
        <taxon>Methylorubrum</taxon>
    </lineage>
</organism>
<gene>
    <name evidence="2" type="ORF">SAMN04488125_10995</name>
</gene>
<evidence type="ECO:0000313" key="3">
    <source>
        <dbReference type="Proteomes" id="UP000198804"/>
    </source>
</evidence>
<dbReference type="SUPFAM" id="SSF51294">
    <property type="entry name" value="Hedgehog/intein (Hint) domain"/>
    <property type="match status" value="1"/>
</dbReference>
<keyword evidence="3" id="KW-1185">Reference proteome</keyword>
<reference evidence="3" key="1">
    <citation type="submission" date="2016-10" db="EMBL/GenBank/DDBJ databases">
        <authorList>
            <person name="Varghese N."/>
            <person name="Submissions S."/>
        </authorList>
    </citation>
    <scope>NUCLEOTIDE SEQUENCE [LARGE SCALE GENOMIC DNA]</scope>
    <source>
        <strain evidence="3">CGMCC 1.6474</strain>
    </source>
</reference>
<dbReference type="Proteomes" id="UP000198804">
    <property type="component" value="Unassembled WGS sequence"/>
</dbReference>
<evidence type="ECO:0000259" key="1">
    <source>
        <dbReference type="Pfam" id="PF13403"/>
    </source>
</evidence>
<sequence length="334" mass="35372">MIRTLDGDVPVETLSVGERAVTTSGEARPIQWIGHRTIACRGRKDVMPVRIAAGAFGEGRPLRDLLVSPAHAIAVDLVGEVLIPACRLINGSTITQVDVDTVSYWHVELESHDILIADGLAAESYLACGNRGFFANSGILDLLAGPDARTGGSLPFCRPFHEEGPVVDLVRARLRDRAEALGWRKVEDAFAGLRAVADGRVLRPDAEGLTARFVVPADARAVRLVSATSVPAHVLPGSSDDRPLGVPLVALTIDDGLTGARTVALDDARLGDGFHAVDDGARWTDGSAVLPADLWAGCKGSFFLRVTLAGPALPRWIAPDETAGAARPVERRKA</sequence>
<accession>A0A1I4F450</accession>
<name>A0A1I4F450_9HYPH</name>
<dbReference type="Pfam" id="PF13403">
    <property type="entry name" value="Hint_2"/>
    <property type="match status" value="1"/>
</dbReference>
<dbReference type="InterPro" id="IPR028992">
    <property type="entry name" value="Hedgehog/Intein_dom"/>
</dbReference>
<proteinExistence type="predicted"/>
<dbReference type="InterPro" id="IPR036844">
    <property type="entry name" value="Hint_dom_sf"/>
</dbReference>
<evidence type="ECO:0000313" key="2">
    <source>
        <dbReference type="EMBL" id="SFL12755.1"/>
    </source>
</evidence>
<feature type="domain" description="Hedgehog/Intein (Hint)" evidence="1">
    <location>
        <begin position="1"/>
        <end position="127"/>
    </location>
</feature>